<keyword evidence="2" id="KW-0378">Hydrolase</keyword>
<dbReference type="RefSeq" id="WP_218604568.1">
    <property type="nucleotide sequence ID" value="NZ_JADQDJ010000236.1"/>
</dbReference>
<gene>
    <name evidence="2" type="ORF">I4I81_10405</name>
</gene>
<proteinExistence type="predicted"/>
<dbReference type="Proteomes" id="UP000694287">
    <property type="component" value="Unassembled WGS sequence"/>
</dbReference>
<keyword evidence="3" id="KW-1185">Reference proteome</keyword>
<comment type="caution">
    <text evidence="2">The sequence shown here is derived from an EMBL/GenBank/DDBJ whole genome shotgun (WGS) entry which is preliminary data.</text>
</comment>
<reference evidence="2 3" key="1">
    <citation type="submission" date="2020-11" db="EMBL/GenBank/DDBJ databases">
        <title>Pseudonocardia abyssalis sp. nov. and Pseudonocardia oceani sp. nov., description and phylogenomic analysis of two novel actinomycetes isolated from the deep Southern Ocean.</title>
        <authorList>
            <person name="Parra J."/>
        </authorList>
    </citation>
    <scope>NUCLEOTIDE SEQUENCE [LARGE SCALE GENOMIC DNA]</scope>
    <source>
        <strain evidence="2 3">KRD-168</strain>
    </source>
</reference>
<dbReference type="InterPro" id="IPR050266">
    <property type="entry name" value="AB_hydrolase_sf"/>
</dbReference>
<dbReference type="InterPro" id="IPR000073">
    <property type="entry name" value="AB_hydrolase_1"/>
</dbReference>
<accession>A0ABS6USF2</accession>
<dbReference type="PANTHER" id="PTHR43798:SF33">
    <property type="entry name" value="HYDROLASE, PUTATIVE (AFU_ORTHOLOGUE AFUA_2G14860)-RELATED"/>
    <property type="match status" value="1"/>
</dbReference>
<dbReference type="GO" id="GO:0016787">
    <property type="term" value="F:hydrolase activity"/>
    <property type="evidence" value="ECO:0007669"/>
    <property type="project" value="UniProtKB-KW"/>
</dbReference>
<feature type="domain" description="AB hydrolase-1" evidence="1">
    <location>
        <begin position="40"/>
        <end position="273"/>
    </location>
</feature>
<dbReference type="PANTHER" id="PTHR43798">
    <property type="entry name" value="MONOACYLGLYCEROL LIPASE"/>
    <property type="match status" value="1"/>
</dbReference>
<protein>
    <submittedName>
        <fullName evidence="2">Alpha/beta hydrolase</fullName>
    </submittedName>
</protein>
<evidence type="ECO:0000313" key="3">
    <source>
        <dbReference type="Proteomes" id="UP000694287"/>
    </source>
</evidence>
<evidence type="ECO:0000313" key="2">
    <source>
        <dbReference type="EMBL" id="MBW0134669.1"/>
    </source>
</evidence>
<sequence>MDVPGWFADALAAPVEHVRVPAGEVAVPVRAWGDPGAPGVVLVHGAAAHAGWWDHVGPPLARAAGCRVVALDLSGHGDADTRTDYSVDRWAEGVRAVAASPVAGRAPVVVGHSLGGMVGLAAAVVSGAMAGLVIVDAVVRPPDPRIERVRERRARAVARTFDSPEEAVARFRPFPDQECLGYVRDRVARAAVRPDGDRWTWKRDLRAFDRPSLYLEDLRPLACPLAVLRAAHGRLTDDDLAAMLPRLARPDAAVAVVDSGHHPMLDRPQALVGALTALLDGLRAAAG</sequence>
<evidence type="ECO:0000259" key="1">
    <source>
        <dbReference type="Pfam" id="PF12697"/>
    </source>
</evidence>
<organism evidence="2 3">
    <name type="scientific">Pseudonocardia abyssalis</name>
    <dbReference type="NCBI Taxonomy" id="2792008"/>
    <lineage>
        <taxon>Bacteria</taxon>
        <taxon>Bacillati</taxon>
        <taxon>Actinomycetota</taxon>
        <taxon>Actinomycetes</taxon>
        <taxon>Pseudonocardiales</taxon>
        <taxon>Pseudonocardiaceae</taxon>
        <taxon>Pseudonocardia</taxon>
    </lineage>
</organism>
<dbReference type="Pfam" id="PF12697">
    <property type="entry name" value="Abhydrolase_6"/>
    <property type="match status" value="1"/>
</dbReference>
<name>A0ABS6USF2_9PSEU</name>
<dbReference type="EMBL" id="JADQDK010000001">
    <property type="protein sequence ID" value="MBW0134669.1"/>
    <property type="molecule type" value="Genomic_DNA"/>
</dbReference>